<dbReference type="PANTHER" id="PTHR46847:SF1">
    <property type="entry name" value="D-ALLOSE-BINDING PERIPLASMIC PROTEIN-RELATED"/>
    <property type="match status" value="1"/>
</dbReference>
<dbReference type="AlphaFoldDB" id="A0A1Y6IPN4"/>
<evidence type="ECO:0000256" key="3">
    <source>
        <dbReference type="ARBA" id="ARBA00022181"/>
    </source>
</evidence>
<dbReference type="GO" id="GO:0030246">
    <property type="term" value="F:carbohydrate binding"/>
    <property type="evidence" value="ECO:0007669"/>
    <property type="project" value="UniProtKB-ARBA"/>
</dbReference>
<comment type="subcellular location">
    <subcellularLocation>
        <location evidence="1">Cell envelope</location>
    </subcellularLocation>
</comment>
<reference evidence="6 9" key="2">
    <citation type="submission" date="2023-11" db="EMBL/GenBank/DDBJ databases">
        <title>Plant-associative lifestyle of Vibrio porteresiae and its evolutionary dynamics.</title>
        <authorList>
            <person name="Rameshkumar N."/>
            <person name="Kirti K."/>
        </authorList>
    </citation>
    <scope>NUCLEOTIDE SEQUENCE [LARGE SCALE GENOMIC DNA]</scope>
    <source>
        <strain evidence="6 9">MSSRF38</strain>
    </source>
</reference>
<dbReference type="Proteomes" id="UP000196125">
    <property type="component" value="Unassembled WGS sequence"/>
</dbReference>
<dbReference type="GO" id="GO:0030313">
    <property type="term" value="C:cell envelope"/>
    <property type="evidence" value="ECO:0007669"/>
    <property type="project" value="UniProtKB-SubCell"/>
</dbReference>
<sequence>MGLVQLFYSRNLFSRFWVFLFALFSLLPVLYAPLILAEGIVRGDTSQQRIAFSNSYVGSDFRRVMVQNWKNVAIQAQQAGLIKEAPVTSANNSAPEQAKQIQNMVLEGYDAIVILAASDTALKSVVRDACNAGVVVVILASKVSEPCVYEVNYDWDEMGLAEIEYVAGRLQGKGNLLEIRGISGDATDADISAGIHKAAEKYPGLKIVHTVYGQWTSSVAKKEVALALPALPEIDAIVDQGGDGYGAAMAFKEAGRPLPIIVMGNRQNELAFWKQERDANGYKTFSISATPSISQVGFWVTQQILAGKHVPKIVNVPLVTIYDDELDSWLEKMPVGGAANPAYSQEDVVKMIDASVHQ</sequence>
<dbReference type="PANTHER" id="PTHR46847">
    <property type="entry name" value="D-ALLOSE-BINDING PERIPLASMIC PROTEIN-RELATED"/>
    <property type="match status" value="1"/>
</dbReference>
<dbReference type="GO" id="GO:0055085">
    <property type="term" value="P:transmembrane transport"/>
    <property type="evidence" value="ECO:0007669"/>
    <property type="project" value="UniProtKB-ARBA"/>
</dbReference>
<evidence type="ECO:0000313" key="9">
    <source>
        <dbReference type="Proteomes" id="UP001283366"/>
    </source>
</evidence>
<dbReference type="RefSeq" id="WP_200807657.1">
    <property type="nucleotide sequence ID" value="NZ_AP024883.1"/>
</dbReference>
<dbReference type="EMBL" id="JAWRCO010000001">
    <property type="protein sequence ID" value="MDW6003593.1"/>
    <property type="molecule type" value="Genomic_DNA"/>
</dbReference>
<dbReference type="InterPro" id="IPR025997">
    <property type="entry name" value="SBP_2_dom"/>
</dbReference>
<evidence type="ECO:0000256" key="1">
    <source>
        <dbReference type="ARBA" id="ARBA00004196"/>
    </source>
</evidence>
<proteinExistence type="inferred from homology"/>
<dbReference type="EMBL" id="FXXI01000001">
    <property type="protein sequence ID" value="SMR99615.1"/>
    <property type="molecule type" value="Genomic_DNA"/>
</dbReference>
<evidence type="ECO:0000313" key="7">
    <source>
        <dbReference type="EMBL" id="SMR99615.1"/>
    </source>
</evidence>
<keyword evidence="4" id="KW-0732">Signal</keyword>
<comment type="similarity">
    <text evidence="2">Belongs to the bacterial solute-binding protein 2 family.</text>
</comment>
<dbReference type="Gene3D" id="3.40.50.2300">
    <property type="match status" value="2"/>
</dbReference>
<name>A0A1Y6IPN4_9VIBR</name>
<keyword evidence="9" id="KW-1185">Reference proteome</keyword>
<dbReference type="Pfam" id="PF13407">
    <property type="entry name" value="Peripla_BP_4"/>
    <property type="match status" value="1"/>
</dbReference>
<feature type="domain" description="Periplasmic binding protein" evidence="5">
    <location>
        <begin position="50"/>
        <end position="308"/>
    </location>
</feature>
<evidence type="ECO:0000313" key="6">
    <source>
        <dbReference type="EMBL" id="MDW6003593.1"/>
    </source>
</evidence>
<accession>A0A1Y6IPN4</accession>
<gene>
    <name evidence="7" type="primary">lsrB</name>
    <name evidence="6" type="ORF">SBX37_12110</name>
    <name evidence="7" type="ORF">VIM7927_00842</name>
</gene>
<dbReference type="InterPro" id="IPR028082">
    <property type="entry name" value="Peripla_BP_I"/>
</dbReference>
<reference evidence="7 8" key="1">
    <citation type="submission" date="2017-05" db="EMBL/GenBank/DDBJ databases">
        <authorList>
            <person name="Song R."/>
            <person name="Chenine A.L."/>
            <person name="Ruprecht R.M."/>
        </authorList>
    </citation>
    <scope>NUCLEOTIDE SEQUENCE [LARGE SCALE GENOMIC DNA]</scope>
    <source>
        <strain evidence="7 8">CECT 7927</strain>
    </source>
</reference>
<evidence type="ECO:0000313" key="8">
    <source>
        <dbReference type="Proteomes" id="UP000196125"/>
    </source>
</evidence>
<dbReference type="CDD" id="cd19997">
    <property type="entry name" value="PBP1_ABC_sugar_binding-like"/>
    <property type="match status" value="1"/>
</dbReference>
<protein>
    <recommendedName>
        <fullName evidence="3">Autoinducer 2-binding periplasmic protein LuxP</fullName>
    </recommendedName>
</protein>
<organism evidence="7 8">
    <name type="scientific">Vibrio mangrovi</name>
    <dbReference type="NCBI Taxonomy" id="474394"/>
    <lineage>
        <taxon>Bacteria</taxon>
        <taxon>Pseudomonadati</taxon>
        <taxon>Pseudomonadota</taxon>
        <taxon>Gammaproteobacteria</taxon>
        <taxon>Vibrionales</taxon>
        <taxon>Vibrionaceae</taxon>
        <taxon>Vibrio</taxon>
    </lineage>
</organism>
<dbReference type="Proteomes" id="UP001283366">
    <property type="component" value="Unassembled WGS sequence"/>
</dbReference>
<evidence type="ECO:0000259" key="5">
    <source>
        <dbReference type="Pfam" id="PF13407"/>
    </source>
</evidence>
<evidence type="ECO:0000256" key="2">
    <source>
        <dbReference type="ARBA" id="ARBA00007639"/>
    </source>
</evidence>
<evidence type="ECO:0000256" key="4">
    <source>
        <dbReference type="ARBA" id="ARBA00022729"/>
    </source>
</evidence>
<dbReference type="SUPFAM" id="SSF53822">
    <property type="entry name" value="Periplasmic binding protein-like I"/>
    <property type="match status" value="1"/>
</dbReference>